<dbReference type="AlphaFoldDB" id="Q1PXS9"/>
<sequence length="80" mass="9365">MNRDCLLIINGACLEFQIILSLEFVSYFVFRISRVSYFTIKYFDKNAKILLISTKPSPLCFIIIDGKSLFHRKHFTIKAN</sequence>
<keyword evidence="1" id="KW-0472">Membrane</keyword>
<evidence type="ECO:0000313" key="2">
    <source>
        <dbReference type="EMBL" id="CAJ72834.1"/>
    </source>
</evidence>
<keyword evidence="1" id="KW-1133">Transmembrane helix</keyword>
<dbReference type="EMBL" id="CT573072">
    <property type="protein sequence ID" value="CAJ72834.1"/>
    <property type="molecule type" value="Genomic_DNA"/>
</dbReference>
<gene>
    <name evidence="2" type="ORF">kustd2089</name>
</gene>
<keyword evidence="1" id="KW-0812">Transmembrane</keyword>
<protein>
    <submittedName>
        <fullName evidence="2">Uncharacterized protein</fullName>
    </submittedName>
</protein>
<evidence type="ECO:0000256" key="1">
    <source>
        <dbReference type="SAM" id="Phobius"/>
    </source>
</evidence>
<reference evidence="2" key="2">
    <citation type="submission" date="2006-01" db="EMBL/GenBank/DDBJ databases">
        <authorList>
            <person name="Genoscope"/>
        </authorList>
    </citation>
    <scope>NUCLEOTIDE SEQUENCE</scope>
</reference>
<proteinExistence type="predicted"/>
<accession>Q1PXS9</accession>
<feature type="transmembrane region" description="Helical" evidence="1">
    <location>
        <begin position="6"/>
        <end position="30"/>
    </location>
</feature>
<organism evidence="2">
    <name type="scientific">Kuenenia stuttgartiensis</name>
    <dbReference type="NCBI Taxonomy" id="174633"/>
    <lineage>
        <taxon>Bacteria</taxon>
        <taxon>Pseudomonadati</taxon>
        <taxon>Planctomycetota</taxon>
        <taxon>Candidatus Brocadiia</taxon>
        <taxon>Candidatus Brocadiales</taxon>
        <taxon>Candidatus Brocadiaceae</taxon>
        <taxon>Candidatus Kuenenia</taxon>
    </lineage>
</organism>
<name>Q1PXS9_KUEST</name>
<reference evidence="2" key="1">
    <citation type="journal article" date="2006" name="Nature">
        <title>Deciphering the evolution and metabolism of an anammox bacterium from a community genome.</title>
        <authorList>
            <person name="Strous M."/>
            <person name="Pelletier E."/>
            <person name="Mangenot S."/>
            <person name="Rattei T."/>
            <person name="Lehner A."/>
            <person name="Taylor M.W."/>
            <person name="Horn M."/>
            <person name="Daims H."/>
            <person name="Bartol-Mavel D."/>
            <person name="Wincker P."/>
            <person name="Barbe V."/>
            <person name="Fonknechten N."/>
            <person name="Vallenet D."/>
            <person name="Segurens B."/>
            <person name="Schenowitz-Truong C."/>
            <person name="Medigue C."/>
            <person name="Collingro A."/>
            <person name="Snel B."/>
            <person name="Dutilh B.E."/>
            <person name="OpDenCamp H.J.M."/>
            <person name="vanDerDrift C."/>
            <person name="Cirpus I."/>
            <person name="vanDePas-Schoonen K.T."/>
            <person name="Harhangi H.R."/>
            <person name="vanNiftrik L."/>
            <person name="Schmid M."/>
            <person name="Keltjens J."/>
            <person name="vanDeVossenberg J."/>
            <person name="Kartal B."/>
            <person name="Meier H."/>
            <person name="Frishman D."/>
            <person name="Huynen M.A."/>
            <person name="Mewes H."/>
            <person name="Weissenbach J."/>
            <person name="Jetten M.S.M."/>
            <person name="Wagner M."/>
            <person name="LePaslier D."/>
        </authorList>
    </citation>
    <scope>NUCLEOTIDE SEQUENCE</scope>
</reference>